<reference evidence="1" key="1">
    <citation type="submission" date="2022-06" db="EMBL/GenBank/DDBJ databases">
        <title>Phylogenomic reconstructions and comparative analyses of Kickxellomycotina fungi.</title>
        <authorList>
            <person name="Reynolds N.K."/>
            <person name="Stajich J.E."/>
            <person name="Barry K."/>
            <person name="Grigoriev I.V."/>
            <person name="Crous P."/>
            <person name="Smith M.E."/>
        </authorList>
    </citation>
    <scope>NUCLEOTIDE SEQUENCE</scope>
    <source>
        <strain evidence="1">RSA 2271</strain>
    </source>
</reference>
<accession>A0ACC1HSS3</accession>
<organism evidence="1 2">
    <name type="scientific">Spiromyces aspiralis</name>
    <dbReference type="NCBI Taxonomy" id="68401"/>
    <lineage>
        <taxon>Eukaryota</taxon>
        <taxon>Fungi</taxon>
        <taxon>Fungi incertae sedis</taxon>
        <taxon>Zoopagomycota</taxon>
        <taxon>Kickxellomycotina</taxon>
        <taxon>Kickxellomycetes</taxon>
        <taxon>Kickxellales</taxon>
        <taxon>Kickxellaceae</taxon>
        <taxon>Spiromyces</taxon>
    </lineage>
</organism>
<evidence type="ECO:0000313" key="1">
    <source>
        <dbReference type="EMBL" id="KAJ1679492.1"/>
    </source>
</evidence>
<name>A0ACC1HSS3_9FUNG</name>
<keyword evidence="2" id="KW-1185">Reference proteome</keyword>
<sequence>MAIASAKIDISDIAIITTVVMGVLTFLLRKPLSKVLLSSLTGVKGGPASLEVKKKDGNDSKTAEAPKELDPERDFVKKMREGNKNVVIIFGSQTGTAEDFANRLAREAHAKGLRPIVFDPENYDYQHLSKLRKGQEVLVWILATTGEGEPTDNMHAWYEAMVPDPEDLENCEVAEFADIDGVEFDRPLANVAYLGFGLGNTTYEQFCAHMRHINSRMKALGAKQLMPCGEGDDDANLEEDFTNWKAKIWPIICEHLQVGPSQGGADLTNDSGSTEPELEWQVEEVEEVGDDSAAQALRRGEMTVKSIDVHDAKHPYMASIPTAYDLSPTGERHVLHLEVNIGGSGMKYRTGDHLAVWPTNREEEVQQLLEALSLSAKADSAIKVTNTDPHAASAYLFPSSTTTYGAALRHYLDITSPPARDQISMFVLPYAKSSVARDLLTQLAEDKQAYAQGVVGKALTLSGLLAEVRLAEQLAGVNENERLVLPFAALLSLCSRLQPRYYSISSSGTTSPERPSITAVVLRYQPEGDAQNWRYGVATNYLSTITNYVNNKHTSRSGGIYGGVMASEPAGSAHSVTHLLFSDAEQTSQVRVPVHVRTSSFRLPADHTVPVVMIGPGTGVAPFRGFIQERIHQQATGATVLFFGARHYEHDYLYKAEFETQFAQLAQYNPESAIVTAFSRDQPHKIYVQHRLRERADMVWKWLNDLQGYFYVCGEARFMARDVKDALVQIAQSEGGLGLSDAESWVGSLKKFGRYQEDVWA</sequence>
<evidence type="ECO:0000313" key="2">
    <source>
        <dbReference type="Proteomes" id="UP001145114"/>
    </source>
</evidence>
<gene>
    <name evidence="1" type="ORF">EV182_001937</name>
</gene>
<proteinExistence type="predicted"/>
<protein>
    <submittedName>
        <fullName evidence="1">Uncharacterized protein</fullName>
    </submittedName>
</protein>
<dbReference type="EMBL" id="JAMZIH010000349">
    <property type="protein sequence ID" value="KAJ1679492.1"/>
    <property type="molecule type" value="Genomic_DNA"/>
</dbReference>
<dbReference type="Proteomes" id="UP001145114">
    <property type="component" value="Unassembled WGS sequence"/>
</dbReference>
<comment type="caution">
    <text evidence="1">The sequence shown here is derived from an EMBL/GenBank/DDBJ whole genome shotgun (WGS) entry which is preliminary data.</text>
</comment>